<proteinExistence type="predicted"/>
<dbReference type="InterPro" id="IPR016024">
    <property type="entry name" value="ARM-type_fold"/>
</dbReference>
<dbReference type="AlphaFoldDB" id="A0A5B9W0U8"/>
<feature type="chain" id="PRO_5022999012" evidence="1">
    <location>
        <begin position="27"/>
        <end position="606"/>
    </location>
</feature>
<organism evidence="2 3">
    <name type="scientific">Aquisphaera giovannonii</name>
    <dbReference type="NCBI Taxonomy" id="406548"/>
    <lineage>
        <taxon>Bacteria</taxon>
        <taxon>Pseudomonadati</taxon>
        <taxon>Planctomycetota</taxon>
        <taxon>Planctomycetia</taxon>
        <taxon>Isosphaerales</taxon>
        <taxon>Isosphaeraceae</taxon>
        <taxon>Aquisphaera</taxon>
    </lineage>
</organism>
<dbReference type="OrthoDB" id="212892at2"/>
<dbReference type="Pfam" id="PF13646">
    <property type="entry name" value="HEAT_2"/>
    <property type="match status" value="1"/>
</dbReference>
<protein>
    <submittedName>
        <fullName evidence="2">HEAT repeat protein</fullName>
    </submittedName>
</protein>
<evidence type="ECO:0000256" key="1">
    <source>
        <dbReference type="SAM" id="SignalP"/>
    </source>
</evidence>
<gene>
    <name evidence="2" type="ORF">OJF2_20870</name>
</gene>
<evidence type="ECO:0000313" key="3">
    <source>
        <dbReference type="Proteomes" id="UP000324233"/>
    </source>
</evidence>
<dbReference type="EMBL" id="CP042997">
    <property type="protein sequence ID" value="QEH33585.1"/>
    <property type="molecule type" value="Genomic_DNA"/>
</dbReference>
<reference evidence="2 3" key="1">
    <citation type="submission" date="2019-08" db="EMBL/GenBank/DDBJ databases">
        <title>Deep-cultivation of Planctomycetes and their phenomic and genomic characterization uncovers novel biology.</title>
        <authorList>
            <person name="Wiegand S."/>
            <person name="Jogler M."/>
            <person name="Boedeker C."/>
            <person name="Pinto D."/>
            <person name="Vollmers J."/>
            <person name="Rivas-Marin E."/>
            <person name="Kohn T."/>
            <person name="Peeters S.H."/>
            <person name="Heuer A."/>
            <person name="Rast P."/>
            <person name="Oberbeckmann S."/>
            <person name="Bunk B."/>
            <person name="Jeske O."/>
            <person name="Meyerdierks A."/>
            <person name="Storesund J.E."/>
            <person name="Kallscheuer N."/>
            <person name="Luecker S."/>
            <person name="Lage O.M."/>
            <person name="Pohl T."/>
            <person name="Merkel B.J."/>
            <person name="Hornburger P."/>
            <person name="Mueller R.-W."/>
            <person name="Bruemmer F."/>
            <person name="Labrenz M."/>
            <person name="Spormann A.M."/>
            <person name="Op den Camp H."/>
            <person name="Overmann J."/>
            <person name="Amann R."/>
            <person name="Jetten M.S.M."/>
            <person name="Mascher T."/>
            <person name="Medema M.H."/>
            <person name="Devos D.P."/>
            <person name="Kaster A.-K."/>
            <person name="Ovreas L."/>
            <person name="Rohde M."/>
            <person name="Galperin M.Y."/>
            <person name="Jogler C."/>
        </authorList>
    </citation>
    <scope>NUCLEOTIDE SEQUENCE [LARGE SCALE GENOMIC DNA]</scope>
    <source>
        <strain evidence="2 3">OJF2</strain>
    </source>
</reference>
<feature type="signal peptide" evidence="1">
    <location>
        <begin position="1"/>
        <end position="26"/>
    </location>
</feature>
<dbReference type="RefSeq" id="WP_148593562.1">
    <property type="nucleotide sequence ID" value="NZ_CP042997.1"/>
</dbReference>
<dbReference type="Gene3D" id="1.25.10.10">
    <property type="entry name" value="Leucine-rich Repeat Variant"/>
    <property type="match status" value="2"/>
</dbReference>
<name>A0A5B9W0U8_9BACT</name>
<dbReference type="InterPro" id="IPR011989">
    <property type="entry name" value="ARM-like"/>
</dbReference>
<accession>A0A5B9W0U8</accession>
<sequence precursor="true">MNPIRTRCRAPLFLFALSGAATLALAGDERKKDLVADLAGSDEQARAAARQLLPRQGIEILPRILPLLGDETTAVKEAAYQVLLDLANEASAPGRVADRAKAAAEVMGLLGADRPKYLKLRGLRLAAIVLPDSCDVGPIAALLDDPELREYAREALEEANTAPGRLALRGRLGKSDPDFTCAILDSLGRMRDRDGLAKISEMTSSDDPRVRAAASRALAWAGDPASLANCREVVAKADAATKADAWDAELRLLNKMALREDSRPAARAGYRELIAASHGQVKDGALAGLGRIGTVADIPAIASAIRHEDAPTLNVGASAMGCIPGREASQGLARIYGGLPDRVKLALLPVMGARPDDCALPLIAEVARGGDAAFRAMALRALGASSEPKALEMLRAEAERGDAADRTLAKDVLAAAEARLNRERLARLGSGYGHETDLLALHGVIGRWHVVGPFDLGEKNEGWARDYISEPDVNVVARYMAGKVRRQWKPLTTQDPHGKIDLRANLADRDKCIGYAYAEIEVDRPTDAVLLLGVDDGEKVWVNGKKVFELFEARGLTVDQDKIPIRLIAGTNKILLKIYQNTLGWEFCARVATPDGQPIPIRQRAD</sequence>
<dbReference type="Proteomes" id="UP000324233">
    <property type="component" value="Chromosome"/>
</dbReference>
<dbReference type="SUPFAM" id="SSF48371">
    <property type="entry name" value="ARM repeat"/>
    <property type="match status" value="1"/>
</dbReference>
<keyword evidence="3" id="KW-1185">Reference proteome</keyword>
<dbReference type="KEGG" id="agv:OJF2_20870"/>
<evidence type="ECO:0000313" key="2">
    <source>
        <dbReference type="EMBL" id="QEH33585.1"/>
    </source>
</evidence>
<keyword evidence="1" id="KW-0732">Signal</keyword>